<dbReference type="STRING" id="354355.SAMN05660816_04975"/>
<accession>A0A1V9FCF3</accession>
<evidence type="ECO:0000313" key="1">
    <source>
        <dbReference type="EMBL" id="OQP55971.1"/>
    </source>
</evidence>
<gene>
    <name evidence="1" type="ORF">A4H97_20505</name>
</gene>
<proteinExistence type="predicted"/>
<dbReference type="OrthoDB" id="644476at2"/>
<dbReference type="EMBL" id="LVXG01000002">
    <property type="protein sequence ID" value="OQP55971.1"/>
    <property type="molecule type" value="Genomic_DNA"/>
</dbReference>
<dbReference type="Proteomes" id="UP000192610">
    <property type="component" value="Unassembled WGS sequence"/>
</dbReference>
<organism evidence="1 2">
    <name type="scientific">Niastella yeongjuensis</name>
    <dbReference type="NCBI Taxonomy" id="354355"/>
    <lineage>
        <taxon>Bacteria</taxon>
        <taxon>Pseudomonadati</taxon>
        <taxon>Bacteroidota</taxon>
        <taxon>Chitinophagia</taxon>
        <taxon>Chitinophagales</taxon>
        <taxon>Chitinophagaceae</taxon>
        <taxon>Niastella</taxon>
    </lineage>
</organism>
<sequence>MTAIAYTQAGFSQTMTGQSRFYATNVKRVDSVIKVIKAFCDSIKPVEVSEKNIKFDQKNIRYLNKLFNTVTSDKAFAQDAKKNDLILSSSLNAGLIGFREYKCYPPNGYLSITITLSVIGDSIFYKKVSIDNPMRRECAKDNQPIPFFDFMYLKDKVLPAIDFPLKGCTDCDSLIVDTVYQPIFNDLANKYPAYKFVPIASNEVTKSLLFQHAYLQSSTYNNKVAPEIFIQLIKLNEYDAIKNLLYSPNQLMAVDAYETLVYLKNKSNLAITASDDAKMKEIVNSETAIPVFCGRDCKPTDFSYNTLKIKDKDIIEKYQSTLEQ</sequence>
<evidence type="ECO:0000313" key="2">
    <source>
        <dbReference type="Proteomes" id="UP000192610"/>
    </source>
</evidence>
<reference evidence="2" key="1">
    <citation type="submission" date="2016-04" db="EMBL/GenBank/DDBJ databases">
        <authorList>
            <person name="Chen L."/>
            <person name="Zhuang W."/>
            <person name="Wang G."/>
        </authorList>
    </citation>
    <scope>NUCLEOTIDE SEQUENCE [LARGE SCALE GENOMIC DNA]</scope>
    <source>
        <strain evidence="2">17621</strain>
    </source>
</reference>
<name>A0A1V9FCF3_9BACT</name>
<comment type="caution">
    <text evidence="1">The sequence shown here is derived from an EMBL/GenBank/DDBJ whole genome shotgun (WGS) entry which is preliminary data.</text>
</comment>
<dbReference type="RefSeq" id="WP_081197178.1">
    <property type="nucleotide sequence ID" value="NZ_FOCZ01000010.1"/>
</dbReference>
<protein>
    <submittedName>
        <fullName evidence="1">Uncharacterized protein</fullName>
    </submittedName>
</protein>
<keyword evidence="2" id="KW-1185">Reference proteome</keyword>
<dbReference type="AlphaFoldDB" id="A0A1V9FCF3"/>